<sequence>MYVHLYNTNLRVRVEALVCKMTLSAFQVIFFINILRVINISFSYVFSALEIGVPSDVMARELNVSYDKIKKYLEFLVFEGLVYMTIDDHYKFTDS</sequence>
<evidence type="ECO:0000259" key="2">
    <source>
        <dbReference type="Pfam" id="PF08784"/>
    </source>
</evidence>
<dbReference type="Pfam" id="PF08784">
    <property type="entry name" value="RPA_C"/>
    <property type="match status" value="1"/>
</dbReference>
<feature type="transmembrane region" description="Helical" evidence="1">
    <location>
        <begin position="21"/>
        <end position="46"/>
    </location>
</feature>
<dbReference type="EMBL" id="JABEZY010261155">
    <property type="protein sequence ID" value="MBA0754352.1"/>
    <property type="molecule type" value="Genomic_DNA"/>
</dbReference>
<dbReference type="AlphaFoldDB" id="A0A7J9D0V1"/>
<evidence type="ECO:0000313" key="3">
    <source>
        <dbReference type="EMBL" id="MBA0754352.1"/>
    </source>
</evidence>
<comment type="caution">
    <text evidence="3">The sequence shown here is derived from an EMBL/GenBank/DDBJ whole genome shotgun (WGS) entry which is preliminary data.</text>
</comment>
<dbReference type="Gene3D" id="1.10.10.10">
    <property type="entry name" value="Winged helix-like DNA-binding domain superfamily/Winged helix DNA-binding domain"/>
    <property type="match status" value="1"/>
</dbReference>
<reference evidence="3 4" key="1">
    <citation type="journal article" date="2019" name="Genome Biol. Evol.">
        <title>Insights into the evolution of the New World diploid cottons (Gossypium, subgenus Houzingenia) based on genome sequencing.</title>
        <authorList>
            <person name="Grover C.E."/>
            <person name="Arick M.A. 2nd"/>
            <person name="Thrash A."/>
            <person name="Conover J.L."/>
            <person name="Sanders W.S."/>
            <person name="Peterson D.G."/>
            <person name="Frelichowski J.E."/>
            <person name="Scheffler J.A."/>
            <person name="Scheffler B.E."/>
            <person name="Wendel J.F."/>
        </authorList>
    </citation>
    <scope>NUCLEOTIDE SEQUENCE [LARGE SCALE GENOMIC DNA]</scope>
    <source>
        <strain evidence="3">5</strain>
        <tissue evidence="3">Leaf</tissue>
    </source>
</reference>
<keyword evidence="4" id="KW-1185">Reference proteome</keyword>
<feature type="domain" description="Replication protein A C-terminal" evidence="2">
    <location>
        <begin position="51"/>
        <end position="89"/>
    </location>
</feature>
<dbReference type="InterPro" id="IPR036388">
    <property type="entry name" value="WH-like_DNA-bd_sf"/>
</dbReference>
<keyword evidence="1" id="KW-1133">Transmembrane helix</keyword>
<evidence type="ECO:0000256" key="1">
    <source>
        <dbReference type="SAM" id="Phobius"/>
    </source>
</evidence>
<dbReference type="InterPro" id="IPR036390">
    <property type="entry name" value="WH_DNA-bd_sf"/>
</dbReference>
<accession>A0A7J9D0V1</accession>
<dbReference type="Proteomes" id="UP000593579">
    <property type="component" value="Unassembled WGS sequence"/>
</dbReference>
<dbReference type="InterPro" id="IPR014892">
    <property type="entry name" value="RPA_C"/>
</dbReference>
<dbReference type="OrthoDB" id="25571at2759"/>
<gene>
    <name evidence="3" type="ORF">Gogos_020342</name>
</gene>
<dbReference type="SUPFAM" id="SSF46785">
    <property type="entry name" value="Winged helix' DNA-binding domain"/>
    <property type="match status" value="1"/>
</dbReference>
<keyword evidence="1" id="KW-0472">Membrane</keyword>
<name>A0A7J9D0V1_GOSGO</name>
<evidence type="ECO:0000313" key="4">
    <source>
        <dbReference type="Proteomes" id="UP000593579"/>
    </source>
</evidence>
<protein>
    <recommendedName>
        <fullName evidence="2">Replication protein A C-terminal domain-containing protein</fullName>
    </recommendedName>
</protein>
<organism evidence="3 4">
    <name type="scientific">Gossypium gossypioides</name>
    <name type="common">Mexican cotton</name>
    <name type="synonym">Selera gossypioides</name>
    <dbReference type="NCBI Taxonomy" id="34282"/>
    <lineage>
        <taxon>Eukaryota</taxon>
        <taxon>Viridiplantae</taxon>
        <taxon>Streptophyta</taxon>
        <taxon>Embryophyta</taxon>
        <taxon>Tracheophyta</taxon>
        <taxon>Spermatophyta</taxon>
        <taxon>Magnoliopsida</taxon>
        <taxon>eudicotyledons</taxon>
        <taxon>Gunneridae</taxon>
        <taxon>Pentapetalae</taxon>
        <taxon>rosids</taxon>
        <taxon>malvids</taxon>
        <taxon>Malvales</taxon>
        <taxon>Malvaceae</taxon>
        <taxon>Malvoideae</taxon>
        <taxon>Gossypium</taxon>
    </lineage>
</organism>
<proteinExistence type="predicted"/>
<keyword evidence="1" id="KW-0812">Transmembrane</keyword>